<dbReference type="PhylomeDB" id="B8LUA4"/>
<proteinExistence type="inferred from homology"/>
<keyword evidence="4" id="KW-0862">Zinc</keyword>
<sequence>MNSSHLASPIAPPQLNIPHSTYTVDIRVIDTETLIYLDPKLFWQPELDGFDGVHAPIYCFLISHGQQHVVFDLGVRRDWENYAPRIVSLIKATTEVIVGKDVAEVLDGDQSGEVNVHSRDISSVIWSHNHFDHIGDPSTFPVSTELVVGPGVRDASWPGYPSRADAGLLDSDADGRVVREISFESGLKIGRFDAFDFFGDGSFYLLDSPGHAIGHICGLARTTAAGDGLSSSESSFVFMGADACHHPGVLRPTEYLPLPQSIRPPLFRFELEANVAACPGEFLAQLIPSGDPADPFFTVANTALFPDHEAAMETVKKIHELDAAENILVVIAHDLSLRDRIPLFPKRINQWQEMNLKSTTRWLFCRDFEEAIRRR</sequence>
<feature type="domain" description="Metallo-beta-lactamase" evidence="5">
    <location>
        <begin position="57"/>
        <end position="217"/>
    </location>
</feature>
<evidence type="ECO:0000313" key="6">
    <source>
        <dbReference type="EMBL" id="EED22576.1"/>
    </source>
</evidence>
<evidence type="ECO:0000256" key="3">
    <source>
        <dbReference type="ARBA" id="ARBA00022801"/>
    </source>
</evidence>
<dbReference type="InterPro" id="IPR051013">
    <property type="entry name" value="MBL_superfamily_lactonases"/>
</dbReference>
<dbReference type="Proteomes" id="UP000001745">
    <property type="component" value="Unassembled WGS sequence"/>
</dbReference>
<dbReference type="RefSeq" id="XP_002339963.1">
    <property type="nucleotide sequence ID" value="XM_002339922.1"/>
</dbReference>
<dbReference type="PANTHER" id="PTHR42978:SF5">
    <property type="entry name" value="METALLO-BETA-LACTAMASE DOMAIN-CONTAINING PROTEIN"/>
    <property type="match status" value="1"/>
</dbReference>
<dbReference type="Gene3D" id="3.60.15.10">
    <property type="entry name" value="Ribonuclease Z/Hydroxyacylglutathione hydrolase-like"/>
    <property type="match status" value="1"/>
</dbReference>
<dbReference type="EMBL" id="EQ962652">
    <property type="protein sequence ID" value="EED22576.1"/>
    <property type="molecule type" value="Genomic_DNA"/>
</dbReference>
<protein>
    <recommendedName>
        <fullName evidence="5">Metallo-beta-lactamase domain-containing protein</fullName>
    </recommendedName>
</protein>
<dbReference type="InterPro" id="IPR001279">
    <property type="entry name" value="Metallo-B-lactamas"/>
</dbReference>
<dbReference type="CDD" id="cd07730">
    <property type="entry name" value="metallo-hydrolase-like_MBL-fold"/>
    <property type="match status" value="1"/>
</dbReference>
<dbReference type="PANTHER" id="PTHR42978">
    <property type="entry name" value="QUORUM-QUENCHING LACTONASE YTNP-RELATED-RELATED"/>
    <property type="match status" value="1"/>
</dbReference>
<comment type="similarity">
    <text evidence="1">Belongs to the metallo-beta-lactamase superfamily.</text>
</comment>
<evidence type="ECO:0000256" key="4">
    <source>
        <dbReference type="ARBA" id="ARBA00022833"/>
    </source>
</evidence>
<keyword evidence="2" id="KW-0479">Metal-binding</keyword>
<dbReference type="VEuPathDB" id="FungiDB:TSTA_060680"/>
<evidence type="ECO:0000256" key="1">
    <source>
        <dbReference type="ARBA" id="ARBA00007749"/>
    </source>
</evidence>
<dbReference type="GeneID" id="8108533"/>
<name>B8LUA4_TALSN</name>
<dbReference type="eggNOG" id="ENOG502S1A6">
    <property type="taxonomic scope" value="Eukaryota"/>
</dbReference>
<dbReference type="GO" id="GO:0016787">
    <property type="term" value="F:hydrolase activity"/>
    <property type="evidence" value="ECO:0007669"/>
    <property type="project" value="UniProtKB-KW"/>
</dbReference>
<evidence type="ECO:0000259" key="5">
    <source>
        <dbReference type="Pfam" id="PF00753"/>
    </source>
</evidence>
<keyword evidence="3" id="KW-0378">Hydrolase</keyword>
<dbReference type="OMA" id="IWSHAHP"/>
<dbReference type="HOGENOM" id="CLU_030571_1_0_1"/>
<dbReference type="SUPFAM" id="SSF56281">
    <property type="entry name" value="Metallo-hydrolase/oxidoreductase"/>
    <property type="match status" value="1"/>
</dbReference>
<evidence type="ECO:0000313" key="7">
    <source>
        <dbReference type="Proteomes" id="UP000001745"/>
    </source>
</evidence>
<gene>
    <name evidence="6" type="ORF">TSTA_060680</name>
</gene>
<keyword evidence="7" id="KW-1185">Reference proteome</keyword>
<dbReference type="AlphaFoldDB" id="B8LUA4"/>
<dbReference type="InterPro" id="IPR036866">
    <property type="entry name" value="RibonucZ/Hydroxyglut_hydro"/>
</dbReference>
<reference evidence="7" key="1">
    <citation type="journal article" date="2015" name="Genome Announc.">
        <title>Genome sequence of the AIDS-associated pathogen Penicillium marneffei (ATCC18224) and its near taxonomic relative Talaromyces stipitatus (ATCC10500).</title>
        <authorList>
            <person name="Nierman W.C."/>
            <person name="Fedorova-Abrams N.D."/>
            <person name="Andrianopoulos A."/>
        </authorList>
    </citation>
    <scope>NUCLEOTIDE SEQUENCE [LARGE SCALE GENOMIC DNA]</scope>
    <source>
        <strain evidence="7">ATCC 10500 / CBS 375.48 / QM 6759 / NRRL 1006</strain>
    </source>
</reference>
<dbReference type="STRING" id="441959.B8LUA4"/>
<dbReference type="InParanoid" id="B8LUA4"/>
<dbReference type="OrthoDB" id="10250730at2759"/>
<dbReference type="GO" id="GO:0046872">
    <property type="term" value="F:metal ion binding"/>
    <property type="evidence" value="ECO:0007669"/>
    <property type="project" value="UniProtKB-KW"/>
</dbReference>
<accession>B8LUA4</accession>
<evidence type="ECO:0000256" key="2">
    <source>
        <dbReference type="ARBA" id="ARBA00022723"/>
    </source>
</evidence>
<dbReference type="Pfam" id="PF00753">
    <property type="entry name" value="Lactamase_B"/>
    <property type="match status" value="1"/>
</dbReference>
<organism evidence="6 7">
    <name type="scientific">Talaromyces stipitatus (strain ATCC 10500 / CBS 375.48 / QM 6759 / NRRL 1006)</name>
    <name type="common">Penicillium stipitatum</name>
    <dbReference type="NCBI Taxonomy" id="441959"/>
    <lineage>
        <taxon>Eukaryota</taxon>
        <taxon>Fungi</taxon>
        <taxon>Dikarya</taxon>
        <taxon>Ascomycota</taxon>
        <taxon>Pezizomycotina</taxon>
        <taxon>Eurotiomycetes</taxon>
        <taxon>Eurotiomycetidae</taxon>
        <taxon>Eurotiales</taxon>
        <taxon>Trichocomaceae</taxon>
        <taxon>Talaromyces</taxon>
        <taxon>Talaromyces sect. Talaromyces</taxon>
    </lineage>
</organism>